<dbReference type="EMBL" id="PYBJ01000007">
    <property type="protein sequence ID" value="PSM43228.1"/>
    <property type="molecule type" value="Genomic_DNA"/>
</dbReference>
<dbReference type="OrthoDB" id="4281716at2"/>
<dbReference type="Pfam" id="PF00144">
    <property type="entry name" value="Beta-lactamase"/>
    <property type="match status" value="1"/>
</dbReference>
<proteinExistence type="predicted"/>
<comment type="caution">
    <text evidence="3">The sequence shown here is derived from an EMBL/GenBank/DDBJ whole genome shotgun (WGS) entry which is preliminary data.</text>
</comment>
<dbReference type="InterPro" id="IPR012338">
    <property type="entry name" value="Beta-lactam/transpept-like"/>
</dbReference>
<feature type="domain" description="Beta-lactamase-related" evidence="2">
    <location>
        <begin position="37"/>
        <end position="102"/>
    </location>
</feature>
<evidence type="ECO:0000259" key="2">
    <source>
        <dbReference type="Pfam" id="PF00144"/>
    </source>
</evidence>
<dbReference type="InterPro" id="IPR001466">
    <property type="entry name" value="Beta-lactam-related"/>
</dbReference>
<evidence type="ECO:0000313" key="3">
    <source>
        <dbReference type="EMBL" id="PSM43228.1"/>
    </source>
</evidence>
<keyword evidence="4" id="KW-1185">Reference proteome</keyword>
<name>A0A2P8QAI1_9ACTN</name>
<evidence type="ECO:0000256" key="1">
    <source>
        <dbReference type="SAM" id="MobiDB-lite"/>
    </source>
</evidence>
<dbReference type="PANTHER" id="PTHR43283:SF3">
    <property type="entry name" value="BETA-LACTAMASE FAMILY PROTEIN (AFU_ORTHOLOGUE AFUA_5G07500)"/>
    <property type="match status" value="1"/>
</dbReference>
<dbReference type="PANTHER" id="PTHR43283">
    <property type="entry name" value="BETA-LACTAMASE-RELATED"/>
    <property type="match status" value="1"/>
</dbReference>
<dbReference type="AlphaFoldDB" id="A0A2P8QAI1"/>
<protein>
    <recommendedName>
        <fullName evidence="2">Beta-lactamase-related domain-containing protein</fullName>
    </recommendedName>
</protein>
<dbReference type="SUPFAM" id="SSF56601">
    <property type="entry name" value="beta-lactamase/transpeptidase-like"/>
    <property type="match status" value="1"/>
</dbReference>
<sequence>MPFPPLSDRQPEADTAKLRQEVDPAEVGLDPAALDRLDRFFARRVDDGLLPGYLVSVSRHGGVAHLTSYCLRDREAGLPVTADTVGRLYSMTKPVASVAALMVTASRARFLQASGKDTVRPGGHDLPDEIGCTTRGMSCRHSVRPRGPEGPRSVSG</sequence>
<gene>
    <name evidence="3" type="ORF">C6Y14_13915</name>
</gene>
<dbReference type="InterPro" id="IPR050789">
    <property type="entry name" value="Diverse_Enzym_Activities"/>
</dbReference>
<evidence type="ECO:0000313" key="4">
    <source>
        <dbReference type="Proteomes" id="UP000240429"/>
    </source>
</evidence>
<dbReference type="Gene3D" id="3.40.710.10">
    <property type="entry name" value="DD-peptidase/beta-lactamase superfamily"/>
    <property type="match status" value="1"/>
</dbReference>
<accession>A0A2P8QAI1</accession>
<feature type="region of interest" description="Disordered" evidence="1">
    <location>
        <begin position="136"/>
        <end position="156"/>
    </location>
</feature>
<reference evidence="3 4" key="1">
    <citation type="submission" date="2018-03" db="EMBL/GenBank/DDBJ databases">
        <title>Streptomyces dioscori sp. nov., a novel endophytic actinobacterium isolated from bulbil of Dioscorea bulbifera L.</title>
        <authorList>
            <person name="Zhikuan W."/>
        </authorList>
    </citation>
    <scope>NUCLEOTIDE SEQUENCE [LARGE SCALE GENOMIC DNA]</scope>
    <source>
        <strain evidence="3 4">A217</strain>
    </source>
</reference>
<dbReference type="Proteomes" id="UP000240429">
    <property type="component" value="Unassembled WGS sequence"/>
</dbReference>
<organism evidence="3 4">
    <name type="scientific">Streptomyces dioscori</name>
    <dbReference type="NCBI Taxonomy" id="2109333"/>
    <lineage>
        <taxon>Bacteria</taxon>
        <taxon>Bacillati</taxon>
        <taxon>Actinomycetota</taxon>
        <taxon>Actinomycetes</taxon>
        <taxon>Kitasatosporales</taxon>
        <taxon>Streptomycetaceae</taxon>
        <taxon>Streptomyces</taxon>
        <taxon>Streptomyces aurantiacus group</taxon>
    </lineage>
</organism>